<dbReference type="AlphaFoldDB" id="A0A6J6IB34"/>
<gene>
    <name evidence="5" type="ORF">UFOPK1827_02002</name>
</gene>
<dbReference type="SUPFAM" id="SSF53448">
    <property type="entry name" value="Nucleotide-diphospho-sugar transferases"/>
    <property type="match status" value="1"/>
</dbReference>
<feature type="region of interest" description="Disordered" evidence="4">
    <location>
        <begin position="244"/>
        <end position="263"/>
    </location>
</feature>
<organism evidence="5">
    <name type="scientific">freshwater metagenome</name>
    <dbReference type="NCBI Taxonomy" id="449393"/>
    <lineage>
        <taxon>unclassified sequences</taxon>
        <taxon>metagenomes</taxon>
        <taxon>ecological metagenomes</taxon>
    </lineage>
</organism>
<evidence type="ECO:0000256" key="1">
    <source>
        <dbReference type="ARBA" id="ARBA00006739"/>
    </source>
</evidence>
<accession>A0A6J6IB34</accession>
<sequence length="364" mass="40771">MIVSLANDPDIVAVVPTLAGNLPRLRACIDSVCASEIEERLAIVVVWNDPRVERVDLGPVTIFEPGLNLGLPGGMNFARDAITAPRLWIIQDDMTVPSNCLRSLMERQDQADNPAIVSPVILNEQGRVPAKSRAGTVRSDGVMDQWYPFDDLSPEAFDPDVRLDWVSLSGALVRCDAWDAVGGMDPAFYPLMHSDVDFGYRVTRSGMTVVLEPSAVISHQRNGSTPSLFARFLYERNAERFEAKHRTPRSVESEDRSESTTEIASREASVMVVDFAQYAERYIDGTRDMISALEQSVAEHYQHFLNIQSQAVALEAQVHERDREIEQCHLDSQEAISRLMASRSMRVTRPLRFLGSLARKIRRD</sequence>
<name>A0A6J6IB34_9ZZZZ</name>
<keyword evidence="3" id="KW-0808">Transferase</keyword>
<comment type="similarity">
    <text evidence="1">Belongs to the glycosyltransferase 2 family.</text>
</comment>
<protein>
    <submittedName>
        <fullName evidence="5">Unannotated protein</fullName>
    </submittedName>
</protein>
<evidence type="ECO:0000256" key="2">
    <source>
        <dbReference type="ARBA" id="ARBA00022676"/>
    </source>
</evidence>
<dbReference type="Gene3D" id="3.90.550.10">
    <property type="entry name" value="Spore Coat Polysaccharide Biosynthesis Protein SpsA, Chain A"/>
    <property type="match status" value="1"/>
</dbReference>
<dbReference type="PANTHER" id="PTHR43179:SF12">
    <property type="entry name" value="GALACTOFURANOSYLTRANSFERASE GLFT2"/>
    <property type="match status" value="1"/>
</dbReference>
<evidence type="ECO:0000256" key="3">
    <source>
        <dbReference type="ARBA" id="ARBA00022679"/>
    </source>
</evidence>
<dbReference type="GO" id="GO:0016757">
    <property type="term" value="F:glycosyltransferase activity"/>
    <property type="evidence" value="ECO:0007669"/>
    <property type="project" value="UniProtKB-KW"/>
</dbReference>
<dbReference type="EMBL" id="CAEZUO010000165">
    <property type="protein sequence ID" value="CAB4621249.1"/>
    <property type="molecule type" value="Genomic_DNA"/>
</dbReference>
<feature type="compositionally biased region" description="Basic and acidic residues" evidence="4">
    <location>
        <begin position="244"/>
        <end position="259"/>
    </location>
</feature>
<dbReference type="InterPro" id="IPR029044">
    <property type="entry name" value="Nucleotide-diphossugar_trans"/>
</dbReference>
<evidence type="ECO:0000313" key="5">
    <source>
        <dbReference type="EMBL" id="CAB4621249.1"/>
    </source>
</evidence>
<keyword evidence="2" id="KW-0328">Glycosyltransferase</keyword>
<evidence type="ECO:0000256" key="4">
    <source>
        <dbReference type="SAM" id="MobiDB-lite"/>
    </source>
</evidence>
<proteinExistence type="inferred from homology"/>
<reference evidence="5" key="1">
    <citation type="submission" date="2020-05" db="EMBL/GenBank/DDBJ databases">
        <authorList>
            <person name="Chiriac C."/>
            <person name="Salcher M."/>
            <person name="Ghai R."/>
            <person name="Kavagutti S V."/>
        </authorList>
    </citation>
    <scope>NUCLEOTIDE SEQUENCE</scope>
</reference>
<dbReference type="PANTHER" id="PTHR43179">
    <property type="entry name" value="RHAMNOSYLTRANSFERASE WBBL"/>
    <property type="match status" value="1"/>
</dbReference>